<comment type="cofactor">
    <cofactor evidence="1 5">
        <name>FAD</name>
        <dbReference type="ChEBI" id="CHEBI:57692"/>
    </cofactor>
</comment>
<evidence type="ECO:0000256" key="5">
    <source>
        <dbReference type="RuleBase" id="RU362125"/>
    </source>
</evidence>
<dbReference type="InterPro" id="IPR009075">
    <property type="entry name" value="AcylCo_DH/oxidase_C"/>
</dbReference>
<dbReference type="Pfam" id="PF02771">
    <property type="entry name" value="Acyl-CoA_dh_N"/>
    <property type="match status" value="1"/>
</dbReference>
<evidence type="ECO:0000313" key="10">
    <source>
        <dbReference type="Proteomes" id="UP001272940"/>
    </source>
</evidence>
<keyword evidence="3 5" id="KW-0285">Flavoprotein</keyword>
<dbReference type="Gene3D" id="1.20.140.10">
    <property type="entry name" value="Butyryl-CoA Dehydrogenase, subunit A, domain 3"/>
    <property type="match status" value="1"/>
</dbReference>
<dbReference type="Pfam" id="PF00441">
    <property type="entry name" value="Acyl-CoA_dh_1"/>
    <property type="match status" value="1"/>
</dbReference>
<accession>A0ABU4KRZ0</accession>
<feature type="domain" description="Acyl-CoA dehydrogenase/oxidase C-terminal" evidence="6">
    <location>
        <begin position="238"/>
        <end position="386"/>
    </location>
</feature>
<name>A0ABU4KRZ0_BREVE</name>
<evidence type="ECO:0000256" key="1">
    <source>
        <dbReference type="ARBA" id="ARBA00001974"/>
    </source>
</evidence>
<evidence type="ECO:0000259" key="7">
    <source>
        <dbReference type="Pfam" id="PF02770"/>
    </source>
</evidence>
<gene>
    <name evidence="9" type="ORF">NJD11_12450</name>
</gene>
<evidence type="ECO:0000259" key="6">
    <source>
        <dbReference type="Pfam" id="PF00441"/>
    </source>
</evidence>
<organism evidence="9 10">
    <name type="scientific">Brevundimonas vesicularis</name>
    <name type="common">Pseudomonas vesicularis</name>
    <dbReference type="NCBI Taxonomy" id="41276"/>
    <lineage>
        <taxon>Bacteria</taxon>
        <taxon>Pseudomonadati</taxon>
        <taxon>Pseudomonadota</taxon>
        <taxon>Alphaproteobacteria</taxon>
        <taxon>Caulobacterales</taxon>
        <taxon>Caulobacteraceae</taxon>
        <taxon>Brevundimonas</taxon>
    </lineage>
</organism>
<comment type="caution">
    <text evidence="9">The sequence shown here is derived from an EMBL/GenBank/DDBJ whole genome shotgun (WGS) entry which is preliminary data.</text>
</comment>
<evidence type="ECO:0000256" key="4">
    <source>
        <dbReference type="ARBA" id="ARBA00022827"/>
    </source>
</evidence>
<feature type="domain" description="Acyl-CoA dehydrogenase/oxidase N-terminal" evidence="8">
    <location>
        <begin position="14"/>
        <end position="125"/>
    </location>
</feature>
<keyword evidence="4 5" id="KW-0274">FAD</keyword>
<comment type="similarity">
    <text evidence="2 5">Belongs to the acyl-CoA dehydrogenase family.</text>
</comment>
<dbReference type="PANTHER" id="PTHR43884">
    <property type="entry name" value="ACYL-COA DEHYDROGENASE"/>
    <property type="match status" value="1"/>
</dbReference>
<proteinExistence type="inferred from homology"/>
<dbReference type="InterPro" id="IPR037069">
    <property type="entry name" value="AcylCoA_DH/ox_N_sf"/>
</dbReference>
<evidence type="ECO:0000256" key="3">
    <source>
        <dbReference type="ARBA" id="ARBA00022630"/>
    </source>
</evidence>
<dbReference type="InterPro" id="IPR009100">
    <property type="entry name" value="AcylCoA_DH/oxidase_NM_dom_sf"/>
</dbReference>
<dbReference type="Pfam" id="PF02770">
    <property type="entry name" value="Acyl-CoA_dh_M"/>
    <property type="match status" value="1"/>
</dbReference>
<dbReference type="Gene3D" id="2.40.110.10">
    <property type="entry name" value="Butyryl-CoA Dehydrogenase, subunit A, domain 2"/>
    <property type="match status" value="1"/>
</dbReference>
<dbReference type="InterPro" id="IPR013786">
    <property type="entry name" value="AcylCoA_DH/ox_N"/>
</dbReference>
<dbReference type="RefSeq" id="WP_066623739.1">
    <property type="nucleotide sequence ID" value="NZ_JAMYEC010000008.1"/>
</dbReference>
<keyword evidence="10" id="KW-1185">Reference proteome</keyword>
<keyword evidence="5" id="KW-0560">Oxidoreductase</keyword>
<dbReference type="InterPro" id="IPR036250">
    <property type="entry name" value="AcylCo_DH-like_C"/>
</dbReference>
<dbReference type="PROSITE" id="PS00072">
    <property type="entry name" value="ACYL_COA_DH_1"/>
    <property type="match status" value="1"/>
</dbReference>
<sequence length="388" mass="42717">MSGVFAAPSRWMDEETILFDESIARFFAEAATPQRMEAWRQAGIVERAAWNEAAEAGLLGVSVSPDYGGAGGDFRHEAVIMRRLGLIGAEGWAIPLHNAICAAYIEKYGTEAQKQRWLPLIVSGERITAVAMTEPGAGSDLRAIRTTARREGDHYVLQGQKTFITNGQLAELIIVVAKTDPEAGGKGISLLLVDTTEAPGFSRGRNLDKIGVEMGDTSELFFDNVRVPVENLLGGEEGQGLYQLMKELPKERLIIAIECLAIMEAALDHTIAYVQERRAFGQRLLDFQNTQFVLAECKTEATIARTFVDDCIVRFGEGALDAATASMAKYWVSEQAQKIVDACLQLFGGYGYMTEYPIAQMYKDVRVKRIYGGANEIMKVLIARTLEQ</sequence>
<evidence type="ECO:0000259" key="8">
    <source>
        <dbReference type="Pfam" id="PF02771"/>
    </source>
</evidence>
<feature type="domain" description="Acyl-CoA oxidase/dehydrogenase middle" evidence="7">
    <location>
        <begin position="129"/>
        <end position="225"/>
    </location>
</feature>
<dbReference type="PANTHER" id="PTHR43884:SF12">
    <property type="entry name" value="ISOVALERYL-COA DEHYDROGENASE, MITOCHONDRIAL-RELATED"/>
    <property type="match status" value="1"/>
</dbReference>
<evidence type="ECO:0000313" key="9">
    <source>
        <dbReference type="EMBL" id="MDX2335742.1"/>
    </source>
</evidence>
<reference evidence="9 10" key="1">
    <citation type="journal article" date="2023" name="FEMS Microbes">
        <title>Whole genomes of deep-sea sponge-associated bacteria exhibit high novel natural product potential.</title>
        <authorList>
            <person name="Hesketh-Best P.J."/>
            <person name="January G.G."/>
            <person name="Koch M.J."/>
            <person name="Warburton P.J."/>
            <person name="Howell K.L."/>
            <person name="Upton M."/>
        </authorList>
    </citation>
    <scope>NUCLEOTIDE SEQUENCE [LARGE SCALE GENOMIC DNA]</scope>
    <source>
        <strain evidence="9 10">PC206-O</strain>
    </source>
</reference>
<dbReference type="InterPro" id="IPR006089">
    <property type="entry name" value="Acyl-CoA_DH_CS"/>
</dbReference>
<dbReference type="Gene3D" id="1.10.540.10">
    <property type="entry name" value="Acyl-CoA dehydrogenase/oxidase, N-terminal domain"/>
    <property type="match status" value="1"/>
</dbReference>
<evidence type="ECO:0000256" key="2">
    <source>
        <dbReference type="ARBA" id="ARBA00009347"/>
    </source>
</evidence>
<dbReference type="InterPro" id="IPR006091">
    <property type="entry name" value="Acyl-CoA_Oxase/DH_mid-dom"/>
</dbReference>
<dbReference type="InterPro" id="IPR046373">
    <property type="entry name" value="Acyl-CoA_Oxase/DH_mid-dom_sf"/>
</dbReference>
<dbReference type="EMBL" id="JAMYEC010000008">
    <property type="protein sequence ID" value="MDX2335742.1"/>
    <property type="molecule type" value="Genomic_DNA"/>
</dbReference>
<dbReference type="SUPFAM" id="SSF56645">
    <property type="entry name" value="Acyl-CoA dehydrogenase NM domain-like"/>
    <property type="match status" value="1"/>
</dbReference>
<dbReference type="Proteomes" id="UP001272940">
    <property type="component" value="Unassembled WGS sequence"/>
</dbReference>
<protein>
    <submittedName>
        <fullName evidence="9">Acyl-CoA dehydrogenase family protein</fullName>
    </submittedName>
</protein>
<dbReference type="SUPFAM" id="SSF47203">
    <property type="entry name" value="Acyl-CoA dehydrogenase C-terminal domain-like"/>
    <property type="match status" value="1"/>
</dbReference>